<evidence type="ECO:0000313" key="2">
    <source>
        <dbReference type="EMBL" id="HIZ34927.1"/>
    </source>
</evidence>
<proteinExistence type="inferred from homology"/>
<dbReference type="Proteomes" id="UP000824037">
    <property type="component" value="Unassembled WGS sequence"/>
</dbReference>
<dbReference type="InterPro" id="IPR038078">
    <property type="entry name" value="PhoU-like_sf"/>
</dbReference>
<protein>
    <submittedName>
        <fullName evidence="2">DUF47 family protein</fullName>
    </submittedName>
</protein>
<dbReference type="EMBL" id="DXBY01000065">
    <property type="protein sequence ID" value="HIZ34927.1"/>
    <property type="molecule type" value="Genomic_DNA"/>
</dbReference>
<comment type="caution">
    <text evidence="2">The sequence shown here is derived from an EMBL/GenBank/DDBJ whole genome shotgun (WGS) entry which is preliminary data.</text>
</comment>
<name>A0A9D2J3I1_9MICO</name>
<dbReference type="AlphaFoldDB" id="A0A9D2J3I1"/>
<organism evidence="2 3">
    <name type="scientific">Candidatus Ruania gallistercoris</name>
    <dbReference type="NCBI Taxonomy" id="2838746"/>
    <lineage>
        <taxon>Bacteria</taxon>
        <taxon>Bacillati</taxon>
        <taxon>Actinomycetota</taxon>
        <taxon>Actinomycetes</taxon>
        <taxon>Micrococcales</taxon>
        <taxon>Ruaniaceae</taxon>
        <taxon>Ruania</taxon>
    </lineage>
</organism>
<dbReference type="Gene3D" id="1.20.58.220">
    <property type="entry name" value="Phosphate transport system protein phou homolog 2, domain 2"/>
    <property type="match status" value="1"/>
</dbReference>
<sequence length="213" mass="24008">MRFRLTPRDGTFFDLLAISAGHLVTGADLLAQLIGAPPAERQGYADQLKQSENDADESTHAIMRRLNQTFVTPFDRDDIYNLASALDDCMDAMEAAGDLIVLYRVHDLPEGVMAQVSTLQRAAELTATAMPRLRDLNEELTEYWIEVNRLENEADRAYRDLLALLFQSPRYQESPAAVMEMFKLKGIIDVLEQGADSFEKVANYVETIFLKES</sequence>
<reference evidence="2" key="2">
    <citation type="submission" date="2021-04" db="EMBL/GenBank/DDBJ databases">
        <authorList>
            <person name="Gilroy R."/>
        </authorList>
    </citation>
    <scope>NUCLEOTIDE SEQUENCE</scope>
    <source>
        <strain evidence="2">ChiGjej4B4-7305</strain>
    </source>
</reference>
<dbReference type="InterPro" id="IPR018445">
    <property type="entry name" value="Put_Phosphate_transp_reg"/>
</dbReference>
<evidence type="ECO:0000256" key="1">
    <source>
        <dbReference type="ARBA" id="ARBA00008591"/>
    </source>
</evidence>
<dbReference type="Pfam" id="PF01865">
    <property type="entry name" value="PhoU_div"/>
    <property type="match status" value="1"/>
</dbReference>
<dbReference type="PANTHER" id="PTHR37298">
    <property type="entry name" value="UPF0111 PROTEIN YKAA"/>
    <property type="match status" value="1"/>
</dbReference>
<reference evidence="2" key="1">
    <citation type="journal article" date="2021" name="PeerJ">
        <title>Extensive microbial diversity within the chicken gut microbiome revealed by metagenomics and culture.</title>
        <authorList>
            <person name="Gilroy R."/>
            <person name="Ravi A."/>
            <person name="Getino M."/>
            <person name="Pursley I."/>
            <person name="Horton D.L."/>
            <person name="Alikhan N.F."/>
            <person name="Baker D."/>
            <person name="Gharbi K."/>
            <person name="Hall N."/>
            <person name="Watson M."/>
            <person name="Adriaenssens E.M."/>
            <person name="Foster-Nyarko E."/>
            <person name="Jarju S."/>
            <person name="Secka A."/>
            <person name="Antonio M."/>
            <person name="Oren A."/>
            <person name="Chaudhuri R.R."/>
            <person name="La Ragione R."/>
            <person name="Hildebrand F."/>
            <person name="Pallen M.J."/>
        </authorList>
    </citation>
    <scope>NUCLEOTIDE SEQUENCE</scope>
    <source>
        <strain evidence="2">ChiGjej4B4-7305</strain>
    </source>
</reference>
<comment type="similarity">
    <text evidence="1">Belongs to the UPF0111 family.</text>
</comment>
<accession>A0A9D2J3I1</accession>
<dbReference type="InterPro" id="IPR052912">
    <property type="entry name" value="UPF0111_domain"/>
</dbReference>
<evidence type="ECO:0000313" key="3">
    <source>
        <dbReference type="Proteomes" id="UP000824037"/>
    </source>
</evidence>
<gene>
    <name evidence="2" type="ORF">H9815_04050</name>
</gene>
<dbReference type="PANTHER" id="PTHR37298:SF1">
    <property type="entry name" value="UPF0111 PROTEIN YKAA"/>
    <property type="match status" value="1"/>
</dbReference>